<protein>
    <submittedName>
        <fullName evidence="5">Periplasmic protein</fullName>
    </submittedName>
</protein>
<evidence type="ECO:0000313" key="5">
    <source>
        <dbReference type="EMBL" id="CAP43128.1"/>
    </source>
</evidence>
<organism evidence="5 6">
    <name type="scientific">Bordetella petrii (strain ATCC BAA-461 / DSM 12804 / CCUG 43448 / CIP 107267 / Se-1111R)</name>
    <dbReference type="NCBI Taxonomy" id="340100"/>
    <lineage>
        <taxon>Bacteria</taxon>
        <taxon>Pseudomonadati</taxon>
        <taxon>Pseudomonadota</taxon>
        <taxon>Betaproteobacteria</taxon>
        <taxon>Burkholderiales</taxon>
        <taxon>Alcaligenaceae</taxon>
        <taxon>Bordetella</taxon>
    </lineage>
</organism>
<evidence type="ECO:0000256" key="1">
    <source>
        <dbReference type="ARBA" id="ARBA00009023"/>
    </source>
</evidence>
<keyword evidence="6" id="KW-1185">Reference proteome</keyword>
<dbReference type="eggNOG" id="COG1638">
    <property type="taxonomic scope" value="Bacteria"/>
</dbReference>
<sequence>MKKNLKVLACAVLAMGIAGGVHAKETLRVTLQIPAKHILGQNVLAFKKIVEERSKGELELEIYDSAQLYKGTEVPQAVSSGAIDMGIVELGVYTGTIPAAGAFSVPFLFPSEAAIAKATAPDSAVRQAIDGAILKTGARVMWWQAYGLVQMLSKKAPVRLPTDLKGKKVRVISKPIGEFVADQGGAPIVIDGAEQLIAYQRGTVDIGMSGTTATQSRHIYDVMDYITMTNHSDVEFLVLINDRRFQKLKPEQQALLQEAARTVEADLRKKTEKLNAEAKEFLRTKTKMKVVDLTPAEAKAWHDAAQPTIKNFAQQNGPLAKQVVDAALKAQ</sequence>
<dbReference type="STRING" id="94624.Bpet2786"/>
<feature type="signal peptide" evidence="4">
    <location>
        <begin position="1"/>
        <end position="23"/>
    </location>
</feature>
<dbReference type="PANTHER" id="PTHR33376">
    <property type="match status" value="1"/>
</dbReference>
<dbReference type="Pfam" id="PF03480">
    <property type="entry name" value="DctP"/>
    <property type="match status" value="1"/>
</dbReference>
<feature type="chain" id="PRO_5002736146" evidence="4">
    <location>
        <begin position="24"/>
        <end position="331"/>
    </location>
</feature>
<dbReference type="AlphaFoldDB" id="A9IR38"/>
<evidence type="ECO:0000256" key="4">
    <source>
        <dbReference type="SAM" id="SignalP"/>
    </source>
</evidence>
<dbReference type="CDD" id="cd13680">
    <property type="entry name" value="PBP2_TRAP_SBP_like_4"/>
    <property type="match status" value="1"/>
</dbReference>
<comment type="similarity">
    <text evidence="1">Belongs to the bacterial solute-binding protein 7 family.</text>
</comment>
<evidence type="ECO:0000256" key="2">
    <source>
        <dbReference type="ARBA" id="ARBA00022448"/>
    </source>
</evidence>
<dbReference type="KEGG" id="bpt:Bpet2786"/>
<gene>
    <name evidence="5" type="ordered locus">Bpet2786</name>
</gene>
<dbReference type="InterPro" id="IPR038404">
    <property type="entry name" value="TRAP_DctP_sf"/>
</dbReference>
<dbReference type="GO" id="GO:0055085">
    <property type="term" value="P:transmembrane transport"/>
    <property type="evidence" value="ECO:0007669"/>
    <property type="project" value="InterPro"/>
</dbReference>
<dbReference type="InterPro" id="IPR018389">
    <property type="entry name" value="DctP_fam"/>
</dbReference>
<dbReference type="Proteomes" id="UP000001225">
    <property type="component" value="Chromosome"/>
</dbReference>
<dbReference type="NCBIfam" id="NF037995">
    <property type="entry name" value="TRAP_S1"/>
    <property type="match status" value="1"/>
</dbReference>
<evidence type="ECO:0000256" key="3">
    <source>
        <dbReference type="ARBA" id="ARBA00022729"/>
    </source>
</evidence>
<reference evidence="5 6" key="1">
    <citation type="journal article" date="2008" name="BMC Genomics">
        <title>The missing link: Bordetella petrii is endowed with both the metabolic versatility of environmental bacteria and virulence traits of pathogenic Bordetellae.</title>
        <authorList>
            <person name="Gross R."/>
            <person name="Guzman C.A."/>
            <person name="Sebaihia M."/>
            <person name="Martins Dos Santos V.A."/>
            <person name="Pieper D.H."/>
            <person name="Koebnik R."/>
            <person name="Lechner M."/>
            <person name="Bartels D."/>
            <person name="Buhrmester J."/>
            <person name="Choudhuri J.V."/>
            <person name="Ebensen T."/>
            <person name="Gaigalat L."/>
            <person name="Herrmann S."/>
            <person name="Khachane A.N."/>
            <person name="Larisch C."/>
            <person name="Link S."/>
            <person name="Linke B."/>
            <person name="Meyer F."/>
            <person name="Mormann S."/>
            <person name="Nakunst D."/>
            <person name="Rueckert C."/>
            <person name="Schneiker-Bekel S."/>
            <person name="Schulze K."/>
            <person name="Vorhoelter F.J."/>
            <person name="Yevsa T."/>
            <person name="Engle J.T."/>
            <person name="Goldman W.E."/>
            <person name="Puehler A."/>
            <person name="Goebel U.B."/>
            <person name="Goesmann A."/>
            <person name="Bloecker H."/>
            <person name="Kaiser O."/>
            <person name="Martinez-Arias R."/>
        </authorList>
    </citation>
    <scope>NUCLEOTIDE SEQUENCE [LARGE SCALE GENOMIC DNA]</scope>
    <source>
        <strain evidence="6">ATCC BAA-461 / DSM 12804 / CCUG 43448 / CIP 107267 / Se-1111R</strain>
    </source>
</reference>
<dbReference type="Gene3D" id="3.40.190.170">
    <property type="entry name" value="Bacterial extracellular solute-binding protein, family 7"/>
    <property type="match status" value="1"/>
</dbReference>
<accession>A9IR38</accession>
<name>A9IR38_BORPD</name>
<dbReference type="PANTHER" id="PTHR33376:SF7">
    <property type="entry name" value="C4-DICARBOXYLATE-BINDING PROTEIN DCTB"/>
    <property type="match status" value="1"/>
</dbReference>
<proteinExistence type="inferred from homology"/>
<dbReference type="EMBL" id="AM902716">
    <property type="protein sequence ID" value="CAP43128.1"/>
    <property type="molecule type" value="Genomic_DNA"/>
</dbReference>
<keyword evidence="2" id="KW-0813">Transport</keyword>
<evidence type="ECO:0000313" key="6">
    <source>
        <dbReference type="Proteomes" id="UP000001225"/>
    </source>
</evidence>
<keyword evidence="3 4" id="KW-0732">Signal</keyword>